<gene>
    <name evidence="8" type="ORF">Sjap_022246</name>
</gene>
<evidence type="ECO:0000256" key="5">
    <source>
        <dbReference type="PROSITE-ProRule" id="PRU01131"/>
    </source>
</evidence>
<proteinExistence type="inferred from homology"/>
<feature type="zinc finger region" description="FLZ-type" evidence="5">
    <location>
        <begin position="98"/>
        <end position="142"/>
    </location>
</feature>
<evidence type="ECO:0000256" key="4">
    <source>
        <dbReference type="ARBA" id="ARBA00022723"/>
    </source>
</evidence>
<comment type="subcellular location">
    <subcellularLocation>
        <location evidence="1">Cytoplasm</location>
    </subcellularLocation>
</comment>
<evidence type="ECO:0000256" key="1">
    <source>
        <dbReference type="ARBA" id="ARBA00004496"/>
    </source>
</evidence>
<evidence type="ECO:0000256" key="2">
    <source>
        <dbReference type="ARBA" id="ARBA00009374"/>
    </source>
</evidence>
<dbReference type="Proteomes" id="UP001417504">
    <property type="component" value="Unassembled WGS sequence"/>
</dbReference>
<dbReference type="PROSITE" id="PS51795">
    <property type="entry name" value="ZF_FLZ"/>
    <property type="match status" value="1"/>
</dbReference>
<evidence type="ECO:0000259" key="7">
    <source>
        <dbReference type="PROSITE" id="PS51795"/>
    </source>
</evidence>
<comment type="similarity">
    <text evidence="2">Belongs to the FLZ family.</text>
</comment>
<feature type="region of interest" description="Disordered" evidence="6">
    <location>
        <begin position="154"/>
        <end position="175"/>
    </location>
</feature>
<sequence length="175" mass="19463">MLLGKRPRPPIKRTTSITEFIVDPLIYNPNNIDAPEYDFLRQNTLADDGDKEGHDANGTTTIFQSHHHQGLLDGYPLSASPRSITARRHSADFLETTHFLRVCGLCKRRLAPTRDIYMYKGDAAFCSLDCRQQQMNLDELKEKCSLTSNLEAPTTTSATVETEDSTTSGTVVTAA</sequence>
<dbReference type="InterPro" id="IPR007650">
    <property type="entry name" value="Zf-FLZ_dom"/>
</dbReference>
<evidence type="ECO:0000256" key="3">
    <source>
        <dbReference type="ARBA" id="ARBA00022490"/>
    </source>
</evidence>
<dbReference type="PANTHER" id="PTHR33059:SF4">
    <property type="entry name" value="FCS-LIKE ZINC FINGER 5"/>
    <property type="match status" value="1"/>
</dbReference>
<reference evidence="8 9" key="1">
    <citation type="submission" date="2024-01" db="EMBL/GenBank/DDBJ databases">
        <title>Genome assemblies of Stephania.</title>
        <authorList>
            <person name="Yang L."/>
        </authorList>
    </citation>
    <scope>NUCLEOTIDE SEQUENCE [LARGE SCALE GENOMIC DNA]</scope>
    <source>
        <strain evidence="8">QJT</strain>
        <tissue evidence="8">Leaf</tissue>
    </source>
</reference>
<evidence type="ECO:0000256" key="6">
    <source>
        <dbReference type="SAM" id="MobiDB-lite"/>
    </source>
</evidence>
<evidence type="ECO:0000313" key="9">
    <source>
        <dbReference type="Proteomes" id="UP001417504"/>
    </source>
</evidence>
<dbReference type="AlphaFoldDB" id="A0AAP0HSM6"/>
<keyword evidence="3" id="KW-0963">Cytoplasm</keyword>
<organism evidence="8 9">
    <name type="scientific">Stephania japonica</name>
    <dbReference type="NCBI Taxonomy" id="461633"/>
    <lineage>
        <taxon>Eukaryota</taxon>
        <taxon>Viridiplantae</taxon>
        <taxon>Streptophyta</taxon>
        <taxon>Embryophyta</taxon>
        <taxon>Tracheophyta</taxon>
        <taxon>Spermatophyta</taxon>
        <taxon>Magnoliopsida</taxon>
        <taxon>Ranunculales</taxon>
        <taxon>Menispermaceae</taxon>
        <taxon>Menispermoideae</taxon>
        <taxon>Cissampelideae</taxon>
        <taxon>Stephania</taxon>
    </lineage>
</organism>
<dbReference type="GO" id="GO:0005737">
    <property type="term" value="C:cytoplasm"/>
    <property type="evidence" value="ECO:0007669"/>
    <property type="project" value="UniProtKB-SubCell"/>
</dbReference>
<dbReference type="PANTHER" id="PTHR33059">
    <property type="entry name" value="FCS-LIKE ZINC FINGER 5"/>
    <property type="match status" value="1"/>
</dbReference>
<keyword evidence="4" id="KW-0479">Metal-binding</keyword>
<name>A0AAP0HSM6_9MAGN</name>
<keyword evidence="9" id="KW-1185">Reference proteome</keyword>
<dbReference type="GO" id="GO:0046872">
    <property type="term" value="F:metal ion binding"/>
    <property type="evidence" value="ECO:0007669"/>
    <property type="project" value="UniProtKB-KW"/>
</dbReference>
<accession>A0AAP0HSM6</accession>
<feature type="domain" description="FLZ-type" evidence="7">
    <location>
        <begin position="98"/>
        <end position="142"/>
    </location>
</feature>
<comment type="caution">
    <text evidence="8">The sequence shown here is derived from an EMBL/GenBank/DDBJ whole genome shotgun (WGS) entry which is preliminary data.</text>
</comment>
<protein>
    <recommendedName>
        <fullName evidence="7">FLZ-type domain-containing protein</fullName>
    </recommendedName>
</protein>
<dbReference type="EMBL" id="JBBNAE010000009">
    <property type="protein sequence ID" value="KAK9096749.1"/>
    <property type="molecule type" value="Genomic_DNA"/>
</dbReference>
<evidence type="ECO:0000313" key="8">
    <source>
        <dbReference type="EMBL" id="KAK9096749.1"/>
    </source>
</evidence>
<dbReference type="Pfam" id="PF04570">
    <property type="entry name" value="zf-FLZ"/>
    <property type="match status" value="1"/>
</dbReference>